<accession>B8J5S8</accession>
<dbReference type="SUPFAM" id="SSF48695">
    <property type="entry name" value="Multiheme cytochromes"/>
    <property type="match status" value="1"/>
</dbReference>
<evidence type="ECO:0000313" key="3">
    <source>
        <dbReference type="Proteomes" id="UP000007089"/>
    </source>
</evidence>
<gene>
    <name evidence="2" type="ordered locus">A2cp1_1682</name>
</gene>
<organism evidence="2 3">
    <name type="scientific">Anaeromyxobacter dehalogenans (strain ATCC BAA-258 / DSM 21875 / 2CP-1)</name>
    <dbReference type="NCBI Taxonomy" id="455488"/>
    <lineage>
        <taxon>Bacteria</taxon>
        <taxon>Pseudomonadati</taxon>
        <taxon>Myxococcota</taxon>
        <taxon>Myxococcia</taxon>
        <taxon>Myxococcales</taxon>
        <taxon>Cystobacterineae</taxon>
        <taxon>Anaeromyxobacteraceae</taxon>
        <taxon>Anaeromyxobacter</taxon>
    </lineage>
</organism>
<keyword evidence="1" id="KW-0732">Signal</keyword>
<dbReference type="RefSeq" id="WP_012632952.1">
    <property type="nucleotide sequence ID" value="NC_011891.1"/>
</dbReference>
<proteinExistence type="predicted"/>
<name>B8J5S8_ANAD2</name>
<dbReference type="KEGG" id="acp:A2cp1_1682"/>
<feature type="chain" id="PRO_5002874901" description="Cytochrome c-552/4 domain-containing protein" evidence="1">
    <location>
        <begin position="41"/>
        <end position="175"/>
    </location>
</feature>
<dbReference type="EMBL" id="CP001359">
    <property type="protein sequence ID" value="ACL65025.1"/>
    <property type="molecule type" value="Genomic_DNA"/>
</dbReference>
<evidence type="ECO:0008006" key="4">
    <source>
        <dbReference type="Google" id="ProtNLM"/>
    </source>
</evidence>
<protein>
    <recommendedName>
        <fullName evidence="4">Cytochrome c-552/4 domain-containing protein</fullName>
    </recommendedName>
</protein>
<dbReference type="Proteomes" id="UP000007089">
    <property type="component" value="Chromosome"/>
</dbReference>
<dbReference type="HOGENOM" id="CLU_1529485_0_0_7"/>
<keyword evidence="3" id="KW-1185">Reference proteome</keyword>
<evidence type="ECO:0000313" key="2">
    <source>
        <dbReference type="EMBL" id="ACL65025.1"/>
    </source>
</evidence>
<dbReference type="AlphaFoldDB" id="B8J5S8"/>
<feature type="signal peptide" evidence="1">
    <location>
        <begin position="1"/>
        <end position="40"/>
    </location>
</feature>
<dbReference type="InterPro" id="IPR036280">
    <property type="entry name" value="Multihaem_cyt_sf"/>
</dbReference>
<sequence>MIPSRSQARRAAAARSIAALDRAAGPVLLLLAALAPPAAAQWDAPSRFEELHAAFADAPVDACLSCHEEALMPQGNHPVGMTYQPGPRSSLRPRAEVERRGVALPEGKVHCWSCHALGSRWRYHLLIPDDATAGPRVVPGDPATYGSHARAAPDDDDGADVSPMPLCRACHTHGD</sequence>
<evidence type="ECO:0000256" key="1">
    <source>
        <dbReference type="SAM" id="SignalP"/>
    </source>
</evidence>
<reference evidence="2" key="1">
    <citation type="submission" date="2009-01" db="EMBL/GenBank/DDBJ databases">
        <title>Complete sequence of Anaeromyxobacter dehalogenans 2CP-1.</title>
        <authorList>
            <consortium name="US DOE Joint Genome Institute"/>
            <person name="Lucas S."/>
            <person name="Copeland A."/>
            <person name="Lapidus A."/>
            <person name="Glavina del Rio T."/>
            <person name="Dalin E."/>
            <person name="Tice H."/>
            <person name="Bruce D."/>
            <person name="Goodwin L."/>
            <person name="Pitluck S."/>
            <person name="Saunders E."/>
            <person name="Brettin T."/>
            <person name="Detter J.C."/>
            <person name="Han C."/>
            <person name="Larimer F."/>
            <person name="Land M."/>
            <person name="Hauser L."/>
            <person name="Kyrpides N."/>
            <person name="Ovchinnikova G."/>
            <person name="Beliaev A.S."/>
            <person name="Richardson P."/>
        </authorList>
    </citation>
    <scope>NUCLEOTIDE SEQUENCE</scope>
    <source>
        <strain evidence="2">2CP-1</strain>
    </source>
</reference>